<name>A0A1Y1VUM4_9FUNG</name>
<proteinExistence type="predicted"/>
<gene>
    <name evidence="2" type="ORF">BCR32DRAFT_287087</name>
</gene>
<reference evidence="2 3" key="2">
    <citation type="submission" date="2016-08" db="EMBL/GenBank/DDBJ databases">
        <title>Pervasive Adenine N6-methylation of Active Genes in Fungi.</title>
        <authorList>
            <consortium name="DOE Joint Genome Institute"/>
            <person name="Mondo S.J."/>
            <person name="Dannebaum R.O."/>
            <person name="Kuo R.C."/>
            <person name="Labutti K."/>
            <person name="Haridas S."/>
            <person name="Kuo A."/>
            <person name="Salamov A."/>
            <person name="Ahrendt S.R."/>
            <person name="Lipzen A."/>
            <person name="Sullivan W."/>
            <person name="Andreopoulos W.B."/>
            <person name="Clum A."/>
            <person name="Lindquist E."/>
            <person name="Daum C."/>
            <person name="Ramamoorthy G.K."/>
            <person name="Gryganskyi A."/>
            <person name="Culley D."/>
            <person name="Magnuson J.K."/>
            <person name="James T.Y."/>
            <person name="O'Malley M.A."/>
            <person name="Stajich J.E."/>
            <person name="Spatafora J.W."/>
            <person name="Visel A."/>
            <person name="Grigoriev I.V."/>
        </authorList>
    </citation>
    <scope>NUCLEOTIDE SEQUENCE [LARGE SCALE GENOMIC DNA]</scope>
    <source>
        <strain evidence="2 3">S4</strain>
    </source>
</reference>
<evidence type="ECO:0000313" key="2">
    <source>
        <dbReference type="EMBL" id="ORX64454.1"/>
    </source>
</evidence>
<dbReference type="AlphaFoldDB" id="A0A1Y1VUM4"/>
<dbReference type="EMBL" id="MCFG01000524">
    <property type="protein sequence ID" value="ORX64454.1"/>
    <property type="molecule type" value="Genomic_DNA"/>
</dbReference>
<comment type="caution">
    <text evidence="2">The sequence shown here is derived from an EMBL/GenBank/DDBJ whole genome shotgun (WGS) entry which is preliminary data.</text>
</comment>
<organism evidence="2 3">
    <name type="scientific">Anaeromyces robustus</name>
    <dbReference type="NCBI Taxonomy" id="1754192"/>
    <lineage>
        <taxon>Eukaryota</taxon>
        <taxon>Fungi</taxon>
        <taxon>Fungi incertae sedis</taxon>
        <taxon>Chytridiomycota</taxon>
        <taxon>Chytridiomycota incertae sedis</taxon>
        <taxon>Neocallimastigomycetes</taxon>
        <taxon>Neocallimastigales</taxon>
        <taxon>Neocallimastigaceae</taxon>
        <taxon>Anaeromyces</taxon>
    </lineage>
</organism>
<dbReference type="OrthoDB" id="2174708at2759"/>
<sequence length="217" mass="24928">MNFKTFFSVAILTLTAVSAIPINDIANIKEGCESYNGKLLTNERTNEYTCLRKIYVDILESNKACYLINNNYTCIEDNFNNVPYCSMGDEAYDYIKCAYSILEMIDDGSNKLNYIIRKFPSNEKIFDSYKIDQKECRGRNGLVLSYKTIQQYICLEPATPKNAKCLKTRNVYCVVQDNTRIETCVSNSINYDHKACIRILKEYGLANNHVITELLVN</sequence>
<evidence type="ECO:0000313" key="3">
    <source>
        <dbReference type="Proteomes" id="UP000193944"/>
    </source>
</evidence>
<feature type="chain" id="PRO_5012553409" evidence="1">
    <location>
        <begin position="20"/>
        <end position="217"/>
    </location>
</feature>
<dbReference type="Proteomes" id="UP000193944">
    <property type="component" value="Unassembled WGS sequence"/>
</dbReference>
<reference evidence="2 3" key="1">
    <citation type="submission" date="2016-08" db="EMBL/GenBank/DDBJ databases">
        <title>A Parts List for Fungal Cellulosomes Revealed by Comparative Genomics.</title>
        <authorList>
            <consortium name="DOE Joint Genome Institute"/>
            <person name="Haitjema C.H."/>
            <person name="Gilmore S.P."/>
            <person name="Henske J.K."/>
            <person name="Solomon K.V."/>
            <person name="De Groot R."/>
            <person name="Kuo A."/>
            <person name="Mondo S.J."/>
            <person name="Salamov A.A."/>
            <person name="Labutti K."/>
            <person name="Zhao Z."/>
            <person name="Chiniquy J."/>
            <person name="Barry K."/>
            <person name="Brewer H.M."/>
            <person name="Purvine S.O."/>
            <person name="Wright A.T."/>
            <person name="Boxma B."/>
            <person name="Van Alen T."/>
            <person name="Hackstein J.H."/>
            <person name="Baker S.E."/>
            <person name="Grigoriev I.V."/>
            <person name="O'Malley M.A."/>
        </authorList>
    </citation>
    <scope>NUCLEOTIDE SEQUENCE [LARGE SCALE GENOMIC DNA]</scope>
    <source>
        <strain evidence="2 3">S4</strain>
    </source>
</reference>
<accession>A0A1Y1VUM4</accession>
<evidence type="ECO:0000256" key="1">
    <source>
        <dbReference type="SAM" id="SignalP"/>
    </source>
</evidence>
<protein>
    <submittedName>
        <fullName evidence="2">Uncharacterized protein</fullName>
    </submittedName>
</protein>
<feature type="signal peptide" evidence="1">
    <location>
        <begin position="1"/>
        <end position="19"/>
    </location>
</feature>
<keyword evidence="3" id="KW-1185">Reference proteome</keyword>
<keyword evidence="1" id="KW-0732">Signal</keyword>